<dbReference type="EMBL" id="JAAAHS010000332">
    <property type="protein sequence ID" value="NBE55519.1"/>
    <property type="molecule type" value="Genomic_DNA"/>
</dbReference>
<dbReference type="AlphaFoldDB" id="A0A964UU84"/>
<gene>
    <name evidence="1" type="ORF">GUY60_29650</name>
</gene>
<name>A0A964UU84_9ACTN</name>
<comment type="caution">
    <text evidence="1">The sequence shown here is derived from an EMBL/GenBank/DDBJ whole genome shotgun (WGS) entry which is preliminary data.</text>
</comment>
<dbReference type="InterPro" id="IPR029074">
    <property type="entry name" value="Imm49"/>
</dbReference>
<accession>A0A964UU84</accession>
<reference evidence="1" key="1">
    <citation type="submission" date="2020-01" db="EMBL/GenBank/DDBJ databases">
        <title>Whole-genome analyses of novel actinobacteria.</title>
        <authorList>
            <person name="Sahin N."/>
        </authorList>
    </citation>
    <scope>NUCLEOTIDE SEQUENCE</scope>
    <source>
        <strain evidence="1">YC537</strain>
    </source>
</reference>
<evidence type="ECO:0000313" key="2">
    <source>
        <dbReference type="Proteomes" id="UP000598297"/>
    </source>
</evidence>
<proteinExistence type="predicted"/>
<protein>
    <recommendedName>
        <fullName evidence="3">Immunity protein 49 of polymorphic toxin system</fullName>
    </recommendedName>
</protein>
<evidence type="ECO:0008006" key="3">
    <source>
        <dbReference type="Google" id="ProtNLM"/>
    </source>
</evidence>
<keyword evidence="2" id="KW-1185">Reference proteome</keyword>
<dbReference type="Proteomes" id="UP000598297">
    <property type="component" value="Unassembled WGS sequence"/>
</dbReference>
<dbReference type="Pfam" id="PF15575">
    <property type="entry name" value="Imm49"/>
    <property type="match status" value="1"/>
</dbReference>
<evidence type="ECO:0000313" key="1">
    <source>
        <dbReference type="EMBL" id="NBE55519.1"/>
    </source>
</evidence>
<dbReference type="OrthoDB" id="4280744at2"/>
<sequence length="305" mass="33452">MQNVNVNVPCHEVSQDQLAKALDDIRGRAFSRWHTMEYDTFRLRMLEEMRDELLDHAAASLREGPLTGHTREVLHTAAECAHGLLSLGCFPEGDQLIPFPLVGEAISSETMDFRWVVNEAATARWWVDAYAVIVAAGFVWEWKKVIGPLLRGDYAPSIRKGVPHSDHTSVSDPADLAEMDALCSYLADDENPGPFGPAAALCKPTSEELTEGARRLDAVEGELSADQHLLRVLLDDDQPAFERALVEHLEQHREQSAAMADAPPRSRLPVGAVALACLAVQSHGWKLNVTSGYLPPDLTSSPSGM</sequence>
<dbReference type="RefSeq" id="WP_161703319.1">
    <property type="nucleotide sequence ID" value="NZ_JAAAHS010000332.1"/>
</dbReference>
<organism evidence="1 2">
    <name type="scientific">Streptomyces boluensis</name>
    <dbReference type="NCBI Taxonomy" id="1775135"/>
    <lineage>
        <taxon>Bacteria</taxon>
        <taxon>Bacillati</taxon>
        <taxon>Actinomycetota</taxon>
        <taxon>Actinomycetes</taxon>
        <taxon>Kitasatosporales</taxon>
        <taxon>Streptomycetaceae</taxon>
        <taxon>Streptomyces</taxon>
    </lineage>
</organism>